<dbReference type="PANTHER" id="PTHR42194">
    <property type="entry name" value="UPF0276 PROTEIN HI_1600"/>
    <property type="match status" value="1"/>
</dbReference>
<evidence type="ECO:0000313" key="3">
    <source>
        <dbReference type="EMBL" id="OZI21451.1"/>
    </source>
</evidence>
<evidence type="ECO:0000256" key="1">
    <source>
        <dbReference type="HAMAP-Rule" id="MF_00697"/>
    </source>
</evidence>
<dbReference type="Proteomes" id="UP000216857">
    <property type="component" value="Unassembled WGS sequence"/>
</dbReference>
<dbReference type="SUPFAM" id="SSF51658">
    <property type="entry name" value="Xylose isomerase-like"/>
    <property type="match status" value="1"/>
</dbReference>
<evidence type="ECO:0000256" key="2">
    <source>
        <dbReference type="SAM" id="MobiDB-lite"/>
    </source>
</evidence>
<dbReference type="EMBL" id="NEVJ01000003">
    <property type="protein sequence ID" value="OZI21451.1"/>
    <property type="molecule type" value="Genomic_DNA"/>
</dbReference>
<sequence>MNALTGSTATRERGRPLERAMRDAALLAGTSFKHGHLDAILADDPRQAFFEVHAENYMGAGGPPHRMLAAIRERHPMSLHGVCMSIGGPEPLDLAHLARFRDLVARYEPLLVSEHLAWSTHGGSFFNDLLPLPYNAATLHHVCAHIEQVQDAIRRPLLLENPSTYVAFASSTMSETDFIRAVADRTGCGLLLDVNNVFVSATNHGYSATAYLDGFPLDRVGEIHLAGHDEQRDDENDILLIDSHDRPIADAVWALYRQVLGRIGPTPTLIEWDSDLPAWPVLRSQAKMALDIMAGYAPDDVSDHMPDDAPDHIPDTAREASHAD</sequence>
<comment type="similarity">
    <text evidence="1">Belongs to the UPF0276 family.</text>
</comment>
<dbReference type="Gene3D" id="3.20.20.150">
    <property type="entry name" value="Divalent-metal-dependent TIM barrel enzymes"/>
    <property type="match status" value="1"/>
</dbReference>
<gene>
    <name evidence="3" type="ORF">CAL26_19545</name>
</gene>
<dbReference type="Pfam" id="PF05114">
    <property type="entry name" value="MbnB_TglH_ChrH"/>
    <property type="match status" value="1"/>
</dbReference>
<dbReference type="InterPro" id="IPR036237">
    <property type="entry name" value="Xyl_isomerase-like_sf"/>
</dbReference>
<evidence type="ECO:0000313" key="4">
    <source>
        <dbReference type="Proteomes" id="UP000216857"/>
    </source>
</evidence>
<dbReference type="NCBIfam" id="NF003818">
    <property type="entry name" value="PRK05409.1"/>
    <property type="match status" value="1"/>
</dbReference>
<dbReference type="AlphaFoldDB" id="A0A261R918"/>
<organism evidence="3 4">
    <name type="scientific">Bordetella genomosp. 9</name>
    <dbReference type="NCBI Taxonomy" id="1416803"/>
    <lineage>
        <taxon>Bacteria</taxon>
        <taxon>Pseudomonadati</taxon>
        <taxon>Pseudomonadota</taxon>
        <taxon>Betaproteobacteria</taxon>
        <taxon>Burkholderiales</taxon>
        <taxon>Alcaligenaceae</taxon>
        <taxon>Bordetella</taxon>
    </lineage>
</organism>
<keyword evidence="4" id="KW-1185">Reference proteome</keyword>
<dbReference type="InterPro" id="IPR007801">
    <property type="entry name" value="MbnB/TglH/ChrH"/>
</dbReference>
<reference evidence="3" key="1">
    <citation type="submission" date="2017-05" db="EMBL/GenBank/DDBJ databases">
        <title>Complete and WGS of Bordetella genogroups.</title>
        <authorList>
            <person name="Spilker T."/>
            <person name="Lipuma J."/>
        </authorList>
    </citation>
    <scope>NUCLEOTIDE SEQUENCE</scope>
    <source>
        <strain evidence="3">AU21707</strain>
    </source>
</reference>
<dbReference type="HAMAP" id="MF_00697">
    <property type="entry name" value="UPF0276"/>
    <property type="match status" value="1"/>
</dbReference>
<comment type="caution">
    <text evidence="3">The sequence shown here is derived from an EMBL/GenBank/DDBJ whole genome shotgun (WGS) entry which is preliminary data.</text>
</comment>
<dbReference type="PANTHER" id="PTHR42194:SF1">
    <property type="entry name" value="UPF0276 PROTEIN HI_1600"/>
    <property type="match status" value="1"/>
</dbReference>
<protein>
    <recommendedName>
        <fullName evidence="1">UPF0276 protein CAL26_19545</fullName>
    </recommendedName>
</protein>
<proteinExistence type="inferred from homology"/>
<name>A0A261R918_9BORD</name>
<feature type="region of interest" description="Disordered" evidence="2">
    <location>
        <begin position="301"/>
        <end position="324"/>
    </location>
</feature>
<accession>A0A261R918</accession>